<dbReference type="AlphaFoldDB" id="A0AAD5SXM1"/>
<comment type="similarity">
    <text evidence="2">Belongs to the ADIPOR family.</text>
</comment>
<dbReference type="GO" id="GO:0016020">
    <property type="term" value="C:membrane"/>
    <property type="evidence" value="ECO:0007669"/>
    <property type="project" value="UniProtKB-SubCell"/>
</dbReference>
<feature type="binding site" evidence="6">
    <location>
        <position position="245"/>
    </location>
    <ligand>
        <name>Zn(2+)</name>
        <dbReference type="ChEBI" id="CHEBI:29105"/>
    </ligand>
</feature>
<comment type="caution">
    <text evidence="8">The sequence shown here is derived from an EMBL/GenBank/DDBJ whole genome shotgun (WGS) entry which is preliminary data.</text>
</comment>
<feature type="transmembrane region" description="Helical" evidence="7">
    <location>
        <begin position="287"/>
        <end position="308"/>
    </location>
</feature>
<evidence type="ECO:0000256" key="7">
    <source>
        <dbReference type="SAM" id="Phobius"/>
    </source>
</evidence>
<comment type="subcellular location">
    <subcellularLocation>
        <location evidence="1">Membrane</location>
        <topology evidence="1">Multi-pass membrane protein</topology>
    </subcellularLocation>
</comment>
<keyword evidence="6" id="KW-0862">Zinc</keyword>
<evidence type="ECO:0000313" key="8">
    <source>
        <dbReference type="EMBL" id="KAJ3113333.1"/>
    </source>
</evidence>
<evidence type="ECO:0000256" key="2">
    <source>
        <dbReference type="ARBA" id="ARBA00007018"/>
    </source>
</evidence>
<organism evidence="8 9">
    <name type="scientific">Physocladia obscura</name>
    <dbReference type="NCBI Taxonomy" id="109957"/>
    <lineage>
        <taxon>Eukaryota</taxon>
        <taxon>Fungi</taxon>
        <taxon>Fungi incertae sedis</taxon>
        <taxon>Chytridiomycota</taxon>
        <taxon>Chytridiomycota incertae sedis</taxon>
        <taxon>Chytridiomycetes</taxon>
        <taxon>Chytridiales</taxon>
        <taxon>Chytriomycetaceae</taxon>
        <taxon>Physocladia</taxon>
    </lineage>
</organism>
<protein>
    <recommendedName>
        <fullName evidence="10">EF-hand domain-containing protein</fullName>
    </recommendedName>
</protein>
<name>A0AAD5SXM1_9FUNG</name>
<dbReference type="InterPro" id="IPR018247">
    <property type="entry name" value="EF_Hand_1_Ca_BS"/>
</dbReference>
<evidence type="ECO:0000256" key="6">
    <source>
        <dbReference type="PIRSR" id="PIRSR604254-1"/>
    </source>
</evidence>
<gene>
    <name evidence="8" type="ORF">HK100_002018</name>
</gene>
<dbReference type="Proteomes" id="UP001211907">
    <property type="component" value="Unassembled WGS sequence"/>
</dbReference>
<dbReference type="InterPro" id="IPR004254">
    <property type="entry name" value="AdipoR/HlyIII-related"/>
</dbReference>
<evidence type="ECO:0008006" key="10">
    <source>
        <dbReference type="Google" id="ProtNLM"/>
    </source>
</evidence>
<evidence type="ECO:0000256" key="1">
    <source>
        <dbReference type="ARBA" id="ARBA00004141"/>
    </source>
</evidence>
<keyword evidence="6" id="KW-0479">Metal-binding</keyword>
<dbReference type="EMBL" id="JADGJH010001457">
    <property type="protein sequence ID" value="KAJ3113333.1"/>
    <property type="molecule type" value="Genomic_DNA"/>
</dbReference>
<dbReference type="Pfam" id="PF03006">
    <property type="entry name" value="HlyIII"/>
    <property type="match status" value="1"/>
</dbReference>
<dbReference type="PROSITE" id="PS00018">
    <property type="entry name" value="EF_HAND_1"/>
    <property type="match status" value="1"/>
</dbReference>
<sequence>MTLPVANANLFALLGGGIAKMTRTERAMLFAQIDTNNDGVITWTEIAAPIQEASYSDSEITGVSLMAIYRAAEVYSRVKSYRDPVYGLGGWWRNSVGFYVVVTRMAEPADDDRNRAADGLLTERTTKTPRRYTALFGPAKSPMPLIETAENSNPTKCPQHTPHILTGYRRITHSAQLCIDSLWYLHNETVNIYSHGFGAVFFVVLLLATRFLVLEPNGAQFADYAAFIIFHFAAVVCLTNSTVFHLFCCHSQPVQRACMKCDYVGIVVLIVGSMLASMYYGLYCHPILQQVYMAMASIAGIFTIFVNTSERFVGPKYRPMRTLLFISIGLLGLVPIAHGLLTFEEDVDLQHLRDQYQLDT</sequence>
<feature type="transmembrane region" description="Helical" evidence="7">
    <location>
        <begin position="192"/>
        <end position="212"/>
    </location>
</feature>
<dbReference type="GO" id="GO:0006882">
    <property type="term" value="P:intracellular zinc ion homeostasis"/>
    <property type="evidence" value="ECO:0007669"/>
    <property type="project" value="TreeGrafter"/>
</dbReference>
<dbReference type="PANTHER" id="PTHR20855">
    <property type="entry name" value="ADIPOR/PROGESTIN RECEPTOR-RELATED"/>
    <property type="match status" value="1"/>
</dbReference>
<dbReference type="PANTHER" id="PTHR20855:SF52">
    <property type="entry name" value="ADIPONECTIN RECEPTOR PROTEIN"/>
    <property type="match status" value="1"/>
</dbReference>
<accession>A0AAD5SXM1</accession>
<evidence type="ECO:0000256" key="3">
    <source>
        <dbReference type="ARBA" id="ARBA00022692"/>
    </source>
</evidence>
<dbReference type="GO" id="GO:0046872">
    <property type="term" value="F:metal ion binding"/>
    <property type="evidence" value="ECO:0007669"/>
    <property type="project" value="UniProtKB-KW"/>
</dbReference>
<feature type="transmembrane region" description="Helical" evidence="7">
    <location>
        <begin position="224"/>
        <end position="249"/>
    </location>
</feature>
<feature type="transmembrane region" description="Helical" evidence="7">
    <location>
        <begin position="261"/>
        <end position="281"/>
    </location>
</feature>
<evidence type="ECO:0000256" key="5">
    <source>
        <dbReference type="ARBA" id="ARBA00023136"/>
    </source>
</evidence>
<keyword evidence="5 7" id="KW-0472">Membrane</keyword>
<evidence type="ECO:0000256" key="4">
    <source>
        <dbReference type="ARBA" id="ARBA00022989"/>
    </source>
</evidence>
<reference evidence="8" key="1">
    <citation type="submission" date="2020-05" db="EMBL/GenBank/DDBJ databases">
        <title>Phylogenomic resolution of chytrid fungi.</title>
        <authorList>
            <person name="Stajich J.E."/>
            <person name="Amses K."/>
            <person name="Simmons R."/>
            <person name="Seto K."/>
            <person name="Myers J."/>
            <person name="Bonds A."/>
            <person name="Quandt C.A."/>
            <person name="Barry K."/>
            <person name="Liu P."/>
            <person name="Grigoriev I."/>
            <person name="Longcore J.E."/>
            <person name="James T.Y."/>
        </authorList>
    </citation>
    <scope>NUCLEOTIDE SEQUENCE</scope>
    <source>
        <strain evidence="8">JEL0513</strain>
    </source>
</reference>
<dbReference type="GO" id="GO:0038023">
    <property type="term" value="F:signaling receptor activity"/>
    <property type="evidence" value="ECO:0007669"/>
    <property type="project" value="TreeGrafter"/>
</dbReference>
<keyword evidence="3 7" id="KW-0812">Transmembrane</keyword>
<evidence type="ECO:0000313" key="9">
    <source>
        <dbReference type="Proteomes" id="UP001211907"/>
    </source>
</evidence>
<keyword evidence="9" id="KW-1185">Reference proteome</keyword>
<feature type="transmembrane region" description="Helical" evidence="7">
    <location>
        <begin position="320"/>
        <end position="341"/>
    </location>
</feature>
<proteinExistence type="inferred from homology"/>
<keyword evidence="4 7" id="KW-1133">Transmembrane helix</keyword>